<dbReference type="EMBL" id="CM031819">
    <property type="protein sequence ID" value="KAG6637089.1"/>
    <property type="molecule type" value="Genomic_DNA"/>
</dbReference>
<dbReference type="Proteomes" id="UP000811609">
    <property type="component" value="Chromosome 11"/>
</dbReference>
<dbReference type="PANTHER" id="PTHR18763:SF3">
    <property type="entry name" value="OS09G0477800 PROTEIN"/>
    <property type="match status" value="1"/>
</dbReference>
<evidence type="ECO:0000313" key="4">
    <source>
        <dbReference type="Proteomes" id="UP000811609"/>
    </source>
</evidence>
<dbReference type="Pfam" id="PF20426">
    <property type="entry name" value="NBCH_WD40"/>
    <property type="match status" value="1"/>
</dbReference>
<proteinExistence type="predicted"/>
<keyword evidence="4" id="KW-1185">Reference proteome</keyword>
<evidence type="ECO:0000259" key="2">
    <source>
        <dbReference type="Pfam" id="PF20426"/>
    </source>
</evidence>
<comment type="caution">
    <text evidence="3">The sequence shown here is derived from an EMBL/GenBank/DDBJ whole genome shotgun (WGS) entry which is preliminary data.</text>
</comment>
<dbReference type="GO" id="GO:0120330">
    <property type="term" value="C:rixosome complex"/>
    <property type="evidence" value="ECO:0007669"/>
    <property type="project" value="TreeGrafter"/>
</dbReference>
<protein>
    <recommendedName>
        <fullName evidence="2">Neurobeachin beta-propeller domain-containing protein</fullName>
    </recommendedName>
</protein>
<dbReference type="InterPro" id="IPR045227">
    <property type="entry name" value="WDR18/Ipi3/RID3"/>
</dbReference>
<keyword evidence="1" id="KW-0853">WD repeat</keyword>
<dbReference type="PROSITE" id="PS50082">
    <property type="entry name" value="WD_REPEATS_2"/>
    <property type="match status" value="1"/>
</dbReference>
<organism evidence="3 4">
    <name type="scientific">Carya illinoinensis</name>
    <name type="common">Pecan</name>
    <dbReference type="NCBI Taxonomy" id="32201"/>
    <lineage>
        <taxon>Eukaryota</taxon>
        <taxon>Viridiplantae</taxon>
        <taxon>Streptophyta</taxon>
        <taxon>Embryophyta</taxon>
        <taxon>Tracheophyta</taxon>
        <taxon>Spermatophyta</taxon>
        <taxon>Magnoliopsida</taxon>
        <taxon>eudicotyledons</taxon>
        <taxon>Gunneridae</taxon>
        <taxon>Pentapetalae</taxon>
        <taxon>rosids</taxon>
        <taxon>fabids</taxon>
        <taxon>Fagales</taxon>
        <taxon>Juglandaceae</taxon>
        <taxon>Carya</taxon>
    </lineage>
</organism>
<sequence>MSSSSHEIILTSSPDGPIIAYDASSGAILASFIGSRSPRQGLVLVGNTFVAASHISSATASASIHLYNWWSSSAFHHLPLPEPVAPITATSDGLYLFAGGLSGSIHALSVPSGNLLKSLTAHEKPVSCLKISNDRSLLISGGDDGAVVVVPIFRLVEASTNENGGNIILHRFPAHADSVTDITLGVGFCNSTIISCSLDCTCKFWNLSRGTHLRTVAFPCAIFGVALDPIEYEFHAAGSDGSLYKGTLKVGSKKLVSQGGELVKWTQEHDGAVISLGLTNKGRNLVSAAEDGSVWIRVITTGEIIMALKNEMGSISDMVVSTGISYGKGHGVGGTSATAESGNWSLAGRELSFPMKQTLEMEEILTSVAKDRSRTIDMLESAIDMYEKLLELILKEAKEGTGTG</sequence>
<dbReference type="GO" id="GO:0006364">
    <property type="term" value="P:rRNA processing"/>
    <property type="evidence" value="ECO:0007669"/>
    <property type="project" value="TreeGrafter"/>
</dbReference>
<dbReference type="PANTHER" id="PTHR18763">
    <property type="entry name" value="WD-REPEAT PROTEIN 18"/>
    <property type="match status" value="1"/>
</dbReference>
<reference evidence="3" key="1">
    <citation type="submission" date="2020-12" db="EMBL/GenBank/DDBJ databases">
        <title>WGS assembly of Carya illinoinensis cv. Pawnee.</title>
        <authorList>
            <person name="Platts A."/>
            <person name="Shu S."/>
            <person name="Wright S."/>
            <person name="Barry K."/>
            <person name="Edger P."/>
            <person name="Pires J.C."/>
            <person name="Schmutz J."/>
        </authorList>
    </citation>
    <scope>NUCLEOTIDE SEQUENCE</scope>
    <source>
        <tissue evidence="3">Leaf</tissue>
    </source>
</reference>
<dbReference type="InterPro" id="IPR046851">
    <property type="entry name" value="NBCH_WD40"/>
</dbReference>
<accession>A0A8T1NZU8</accession>
<dbReference type="AlphaFoldDB" id="A0A8T1NZU8"/>
<dbReference type="GO" id="GO:0006261">
    <property type="term" value="P:DNA-templated DNA replication"/>
    <property type="evidence" value="ECO:0007669"/>
    <property type="project" value="TreeGrafter"/>
</dbReference>
<name>A0A8T1NZU8_CARIL</name>
<feature type="repeat" description="WD" evidence="1">
    <location>
        <begin position="119"/>
        <end position="149"/>
    </location>
</feature>
<dbReference type="GO" id="GO:0005656">
    <property type="term" value="C:nuclear pre-replicative complex"/>
    <property type="evidence" value="ECO:0007669"/>
    <property type="project" value="TreeGrafter"/>
</dbReference>
<dbReference type="SMART" id="SM00320">
    <property type="entry name" value="WD40"/>
    <property type="match status" value="3"/>
</dbReference>
<gene>
    <name evidence="3" type="ORF">CIPAW_11G155700</name>
</gene>
<evidence type="ECO:0000256" key="1">
    <source>
        <dbReference type="PROSITE-ProRule" id="PRU00221"/>
    </source>
</evidence>
<dbReference type="InterPro" id="IPR001680">
    <property type="entry name" value="WD40_rpt"/>
</dbReference>
<evidence type="ECO:0000313" key="3">
    <source>
        <dbReference type="EMBL" id="KAG6637089.1"/>
    </source>
</evidence>
<feature type="domain" description="Neurobeachin beta-propeller" evidence="2">
    <location>
        <begin position="87"/>
        <end position="320"/>
    </location>
</feature>